<keyword evidence="3" id="KW-0269">Exonuclease</keyword>
<dbReference type="GeneID" id="108739095"/>
<evidence type="ECO:0000256" key="1">
    <source>
        <dbReference type="ARBA" id="ARBA00022722"/>
    </source>
</evidence>
<dbReference type="Gene3D" id="3.30.420.10">
    <property type="entry name" value="Ribonuclease H-like superfamily/Ribonuclease H"/>
    <property type="match status" value="1"/>
</dbReference>
<dbReference type="SUPFAM" id="SSF53098">
    <property type="entry name" value="Ribonuclease H-like"/>
    <property type="match status" value="1"/>
</dbReference>
<keyword evidence="2" id="KW-0378">Hydrolase</keyword>
<dbReference type="GO" id="GO:0003676">
    <property type="term" value="F:nucleic acid binding"/>
    <property type="evidence" value="ECO:0007669"/>
    <property type="project" value="InterPro"/>
</dbReference>
<dbReference type="PANTHER" id="PTHR23044">
    <property type="entry name" value="3'-5' EXONUCLEASE ERI1-RELATED"/>
    <property type="match status" value="1"/>
</dbReference>
<dbReference type="FunCoup" id="A0A7F5R231">
    <property type="interactions" value="1700"/>
</dbReference>
<proteinExistence type="predicted"/>
<dbReference type="InterPro" id="IPR013520">
    <property type="entry name" value="Ribonucl_H"/>
</dbReference>
<dbReference type="Proteomes" id="UP000192223">
    <property type="component" value="Unplaced"/>
</dbReference>
<dbReference type="GO" id="GO:0000175">
    <property type="term" value="F:3'-5'-RNA exonuclease activity"/>
    <property type="evidence" value="ECO:0007669"/>
    <property type="project" value="InterPro"/>
</dbReference>
<keyword evidence="1" id="KW-0540">Nuclease</keyword>
<evidence type="ECO:0000313" key="6">
    <source>
        <dbReference type="RefSeq" id="XP_025828998.1"/>
    </source>
</evidence>
<dbReference type="InterPro" id="IPR012337">
    <property type="entry name" value="RNaseH-like_sf"/>
</dbReference>
<dbReference type="PANTHER" id="PTHR23044:SF61">
    <property type="entry name" value="3'-5' EXORIBONUCLEASE 1-RELATED"/>
    <property type="match status" value="1"/>
</dbReference>
<evidence type="ECO:0000313" key="5">
    <source>
        <dbReference type="Proteomes" id="UP000192223"/>
    </source>
</evidence>
<dbReference type="KEGG" id="apln:108739095"/>
<organism evidence="5 6">
    <name type="scientific">Agrilus planipennis</name>
    <name type="common">Emerald ash borer</name>
    <name type="synonym">Agrilus marcopoli</name>
    <dbReference type="NCBI Taxonomy" id="224129"/>
    <lineage>
        <taxon>Eukaryota</taxon>
        <taxon>Metazoa</taxon>
        <taxon>Ecdysozoa</taxon>
        <taxon>Arthropoda</taxon>
        <taxon>Hexapoda</taxon>
        <taxon>Insecta</taxon>
        <taxon>Pterygota</taxon>
        <taxon>Neoptera</taxon>
        <taxon>Endopterygota</taxon>
        <taxon>Coleoptera</taxon>
        <taxon>Polyphaga</taxon>
        <taxon>Elateriformia</taxon>
        <taxon>Buprestoidea</taxon>
        <taxon>Buprestidae</taxon>
        <taxon>Agrilinae</taxon>
        <taxon>Agrilus</taxon>
    </lineage>
</organism>
<evidence type="ECO:0000256" key="3">
    <source>
        <dbReference type="ARBA" id="ARBA00022839"/>
    </source>
</evidence>
<dbReference type="Pfam" id="PF00929">
    <property type="entry name" value="RNase_T"/>
    <property type="match status" value="1"/>
</dbReference>
<dbReference type="InParanoid" id="A0A7F5R231"/>
<dbReference type="InterPro" id="IPR036397">
    <property type="entry name" value="RNaseH_sf"/>
</dbReference>
<evidence type="ECO:0000259" key="4">
    <source>
        <dbReference type="SMART" id="SM00479"/>
    </source>
</evidence>
<dbReference type="InterPro" id="IPR047201">
    <property type="entry name" value="ERI-1_3'hExo-like"/>
</dbReference>
<dbReference type="CTD" id="37511"/>
<dbReference type="InterPro" id="IPR051274">
    <property type="entry name" value="3-5_Exoribonuclease"/>
</dbReference>
<sequence>MSNCTLELSTLQLAKVLNLVETIKLDDPTNTFEKIRNQLFNYLFVLDFESTCWEPNDKNRAAPEIIEFSVVLYSISKNEIISEFQQYVMPIERPHLSIFCQEFTGITQEKVDNGVPLGTCLMVLGKWINDMKSLHGIVFTEEKDSKRKNATFVTWSDWDLNVCLQKECQRKRIFKPEIFNRWIDLRALYKEHYQRKPKGLKGALSELGLCFEGREHCGLHDARNTANLAAKMIKEGVLLKITKDLSDKKTPQTGIKKE</sequence>
<feature type="domain" description="Exonuclease" evidence="4">
    <location>
        <begin position="42"/>
        <end position="238"/>
    </location>
</feature>
<accession>A0A7F5R231</accession>
<dbReference type="SMART" id="SM00479">
    <property type="entry name" value="EXOIII"/>
    <property type="match status" value="1"/>
</dbReference>
<dbReference type="RefSeq" id="XP_025828998.1">
    <property type="nucleotide sequence ID" value="XM_025973213.1"/>
</dbReference>
<gene>
    <name evidence="6" type="primary">LOC108739095</name>
</gene>
<name>A0A7F5R231_AGRPL</name>
<dbReference type="CDD" id="cd06133">
    <property type="entry name" value="ERI-1_3'hExo_like"/>
    <property type="match status" value="1"/>
</dbReference>
<dbReference type="AlphaFoldDB" id="A0A7F5R231"/>
<evidence type="ECO:0000256" key="2">
    <source>
        <dbReference type="ARBA" id="ARBA00022801"/>
    </source>
</evidence>
<reference evidence="6" key="1">
    <citation type="submission" date="2025-08" db="UniProtKB">
        <authorList>
            <consortium name="RefSeq"/>
        </authorList>
    </citation>
    <scope>IDENTIFICATION</scope>
    <source>
        <tissue evidence="6">Entire body</tissue>
    </source>
</reference>
<keyword evidence="5" id="KW-1185">Reference proteome</keyword>
<dbReference type="OrthoDB" id="448399at2759"/>
<protein>
    <submittedName>
        <fullName evidence="6">ERI1 exoribonuclease 2</fullName>
    </submittedName>
</protein>